<dbReference type="AlphaFoldDB" id="A0A0L0F7H0"/>
<dbReference type="Pfam" id="PF03398">
    <property type="entry name" value="Ist1"/>
    <property type="match status" value="1"/>
</dbReference>
<feature type="non-terminal residue" evidence="2">
    <location>
        <position position="89"/>
    </location>
</feature>
<comment type="similarity">
    <text evidence="1">Belongs to the IST1 family.</text>
</comment>
<dbReference type="GeneID" id="25915351"/>
<evidence type="ECO:0000313" key="2">
    <source>
        <dbReference type="EMBL" id="KNC72594.1"/>
    </source>
</evidence>
<dbReference type="OrthoDB" id="29853at2759"/>
<feature type="non-terminal residue" evidence="2">
    <location>
        <position position="1"/>
    </location>
</feature>
<evidence type="ECO:0000256" key="1">
    <source>
        <dbReference type="ARBA" id="ARBA00005536"/>
    </source>
</evidence>
<name>A0A0L0F7H0_9EUKA</name>
<proteinExistence type="inferred from homology"/>
<dbReference type="GO" id="GO:0015031">
    <property type="term" value="P:protein transport"/>
    <property type="evidence" value="ECO:0007669"/>
    <property type="project" value="InterPro"/>
</dbReference>
<dbReference type="STRING" id="667725.A0A0L0F7H0"/>
<keyword evidence="3" id="KW-1185">Reference proteome</keyword>
<dbReference type="Proteomes" id="UP000054560">
    <property type="component" value="Unassembled WGS sequence"/>
</dbReference>
<dbReference type="PANTHER" id="PTHR12161:SF5">
    <property type="entry name" value="IST1 HOMOLOG"/>
    <property type="match status" value="1"/>
</dbReference>
<organism evidence="2 3">
    <name type="scientific">Sphaeroforma arctica JP610</name>
    <dbReference type="NCBI Taxonomy" id="667725"/>
    <lineage>
        <taxon>Eukaryota</taxon>
        <taxon>Ichthyosporea</taxon>
        <taxon>Ichthyophonida</taxon>
        <taxon>Sphaeroforma</taxon>
    </lineage>
</organism>
<dbReference type="EMBL" id="KQ246777">
    <property type="protein sequence ID" value="KNC72594.1"/>
    <property type="molecule type" value="Genomic_DNA"/>
</dbReference>
<accession>A0A0L0F7H0</accession>
<reference evidence="2 3" key="1">
    <citation type="submission" date="2011-02" db="EMBL/GenBank/DDBJ databases">
        <title>The Genome Sequence of Sphaeroforma arctica JP610.</title>
        <authorList>
            <consortium name="The Broad Institute Genome Sequencing Platform"/>
            <person name="Russ C."/>
            <person name="Cuomo C."/>
            <person name="Young S.K."/>
            <person name="Zeng Q."/>
            <person name="Gargeya S."/>
            <person name="Alvarado L."/>
            <person name="Berlin A."/>
            <person name="Chapman S.B."/>
            <person name="Chen Z."/>
            <person name="Freedman E."/>
            <person name="Gellesch M."/>
            <person name="Goldberg J."/>
            <person name="Griggs A."/>
            <person name="Gujja S."/>
            <person name="Heilman E."/>
            <person name="Heiman D."/>
            <person name="Howarth C."/>
            <person name="Mehta T."/>
            <person name="Neiman D."/>
            <person name="Pearson M."/>
            <person name="Roberts A."/>
            <person name="Saif S."/>
            <person name="Shea T."/>
            <person name="Shenoy N."/>
            <person name="Sisk P."/>
            <person name="Stolte C."/>
            <person name="Sykes S."/>
            <person name="White J."/>
            <person name="Yandava C."/>
            <person name="Burger G."/>
            <person name="Gray M.W."/>
            <person name="Holland P.W.H."/>
            <person name="King N."/>
            <person name="Lang F.B.F."/>
            <person name="Roger A.J."/>
            <person name="Ruiz-Trillo I."/>
            <person name="Haas B."/>
            <person name="Nusbaum C."/>
            <person name="Birren B."/>
        </authorList>
    </citation>
    <scope>NUCLEOTIDE SEQUENCE [LARGE SCALE GENOMIC DNA]</scope>
    <source>
        <strain evidence="2 3">JP610</strain>
    </source>
</reference>
<dbReference type="eggNOG" id="KOG2027">
    <property type="taxonomic scope" value="Eukaryota"/>
</dbReference>
<protein>
    <submittedName>
        <fullName evidence="2">Uncharacterized protein</fullName>
    </submittedName>
</protein>
<dbReference type="InterPro" id="IPR005061">
    <property type="entry name" value="Ist1"/>
</dbReference>
<dbReference type="RefSeq" id="XP_014146496.1">
    <property type="nucleotide sequence ID" value="XM_014291021.1"/>
</dbReference>
<gene>
    <name evidence="2" type="ORF">SARC_14847</name>
</gene>
<evidence type="ECO:0000313" key="3">
    <source>
        <dbReference type="Proteomes" id="UP000054560"/>
    </source>
</evidence>
<dbReference type="Gene3D" id="1.20.1260.60">
    <property type="entry name" value="Vacuolar protein sorting-associated protein Ist1"/>
    <property type="match status" value="1"/>
</dbReference>
<dbReference type="InterPro" id="IPR042277">
    <property type="entry name" value="IST1-like"/>
</dbReference>
<sequence>NLNSIQRKETAQLLKDGKEVSAVARVETVIRTDYLIEALEGIDAFCQQLLDRFSIVEGRKYIDESVTEAVCTVMWSAPRLPADVKEIHV</sequence>
<dbReference type="PANTHER" id="PTHR12161">
    <property type="entry name" value="IST1 FAMILY MEMBER"/>
    <property type="match status" value="1"/>
</dbReference>